<protein>
    <recommendedName>
        <fullName evidence="10">tRNA dimethylallyltransferase</fullName>
        <ecNumber evidence="10">2.5.1.75</ecNumber>
    </recommendedName>
    <alternativeName>
        <fullName evidence="10">Dimethylallyl diphosphate:tRNA dimethylallyltransferase</fullName>
        <shortName evidence="10">DMAPP:tRNA dimethylallyltransferase</shortName>
        <shortName evidence="10">DMATase</shortName>
    </alternativeName>
    <alternativeName>
        <fullName evidence="10">Isopentenyl-diphosphate:tRNA isopentenyltransferase</fullName>
        <shortName evidence="10">IPP transferase</shortName>
        <shortName evidence="10">IPPT</shortName>
        <shortName evidence="10">IPTase</shortName>
    </alternativeName>
</protein>
<feature type="site" description="Interaction with substrate tRNA" evidence="10">
    <location>
        <position position="129"/>
    </location>
</feature>
<dbReference type="PANTHER" id="PTHR11088">
    <property type="entry name" value="TRNA DIMETHYLALLYLTRANSFERASE"/>
    <property type="match status" value="1"/>
</dbReference>
<dbReference type="Proteomes" id="UP000323142">
    <property type="component" value="Unassembled WGS sequence"/>
</dbReference>
<keyword evidence="15" id="KW-1185">Reference proteome</keyword>
<evidence type="ECO:0000256" key="13">
    <source>
        <dbReference type="RuleBase" id="RU003785"/>
    </source>
</evidence>
<feature type="site" description="Interaction with substrate tRNA" evidence="10">
    <location>
        <position position="107"/>
    </location>
</feature>
<dbReference type="InterPro" id="IPR039657">
    <property type="entry name" value="Dimethylallyltransferase"/>
</dbReference>
<dbReference type="NCBIfam" id="TIGR00174">
    <property type="entry name" value="miaA"/>
    <property type="match status" value="1"/>
</dbReference>
<dbReference type="PANTHER" id="PTHR11088:SF60">
    <property type="entry name" value="TRNA DIMETHYLALLYLTRANSFERASE"/>
    <property type="match status" value="1"/>
</dbReference>
<name>A0A5B2VVI4_9HYPH</name>
<dbReference type="GO" id="GO:0052381">
    <property type="term" value="F:tRNA dimethylallyltransferase activity"/>
    <property type="evidence" value="ECO:0007669"/>
    <property type="project" value="UniProtKB-UniRule"/>
</dbReference>
<proteinExistence type="inferred from homology"/>
<evidence type="ECO:0000256" key="2">
    <source>
        <dbReference type="ARBA" id="ARBA00003213"/>
    </source>
</evidence>
<keyword evidence="4 10" id="KW-0808">Transferase</keyword>
<evidence type="ECO:0000313" key="15">
    <source>
        <dbReference type="Proteomes" id="UP000323142"/>
    </source>
</evidence>
<dbReference type="Gene3D" id="3.40.50.300">
    <property type="entry name" value="P-loop containing nucleotide triphosphate hydrolases"/>
    <property type="match status" value="1"/>
</dbReference>
<evidence type="ECO:0000256" key="1">
    <source>
        <dbReference type="ARBA" id="ARBA00001946"/>
    </source>
</evidence>
<reference evidence="14 15" key="1">
    <citation type="submission" date="2019-09" db="EMBL/GenBank/DDBJ databases">
        <title>Salinarimonas rosea gen. nov., sp. nov., a new member of the a-2 subgroup of the Proteobacteria.</title>
        <authorList>
            <person name="Liu J."/>
        </authorList>
    </citation>
    <scope>NUCLEOTIDE SEQUENCE [LARGE SCALE GENOMIC DNA]</scope>
    <source>
        <strain evidence="14 15">BN140002</strain>
    </source>
</reference>
<dbReference type="SUPFAM" id="SSF52540">
    <property type="entry name" value="P-loop containing nucleoside triphosphate hydrolases"/>
    <property type="match status" value="2"/>
</dbReference>
<comment type="caution">
    <text evidence="14">The sequence shown here is derived from an EMBL/GenBank/DDBJ whole genome shotgun (WGS) entry which is preliminary data.</text>
</comment>
<evidence type="ECO:0000256" key="6">
    <source>
        <dbReference type="ARBA" id="ARBA00022741"/>
    </source>
</evidence>
<comment type="cofactor">
    <cofactor evidence="1 10">
        <name>Mg(2+)</name>
        <dbReference type="ChEBI" id="CHEBI:18420"/>
    </cofactor>
</comment>
<dbReference type="AlphaFoldDB" id="A0A5B2VVI4"/>
<comment type="caution">
    <text evidence="10">Lacks conserved residue(s) required for the propagation of feature annotation.</text>
</comment>
<evidence type="ECO:0000256" key="3">
    <source>
        <dbReference type="ARBA" id="ARBA00005842"/>
    </source>
</evidence>
<evidence type="ECO:0000256" key="8">
    <source>
        <dbReference type="ARBA" id="ARBA00022842"/>
    </source>
</evidence>
<dbReference type="OrthoDB" id="9776390at2"/>
<dbReference type="Pfam" id="PF01715">
    <property type="entry name" value="IPPT"/>
    <property type="match status" value="1"/>
</dbReference>
<keyword evidence="5 10" id="KW-0819">tRNA processing</keyword>
<comment type="subunit">
    <text evidence="10">Monomer.</text>
</comment>
<evidence type="ECO:0000256" key="5">
    <source>
        <dbReference type="ARBA" id="ARBA00022694"/>
    </source>
</evidence>
<dbReference type="HAMAP" id="MF_00185">
    <property type="entry name" value="IPP_trans"/>
    <property type="match status" value="1"/>
</dbReference>
<keyword evidence="6 10" id="KW-0547">Nucleotide-binding</keyword>
<dbReference type="EC" id="2.5.1.75" evidence="10"/>
<dbReference type="GO" id="GO:0005524">
    <property type="term" value="F:ATP binding"/>
    <property type="evidence" value="ECO:0007669"/>
    <property type="project" value="UniProtKB-UniRule"/>
</dbReference>
<evidence type="ECO:0000256" key="11">
    <source>
        <dbReference type="RuleBase" id="RU003783"/>
    </source>
</evidence>
<dbReference type="Gene3D" id="1.10.20.140">
    <property type="match status" value="1"/>
</dbReference>
<dbReference type="EMBL" id="VUOA01000006">
    <property type="protein sequence ID" value="KAA2242216.1"/>
    <property type="molecule type" value="Genomic_DNA"/>
</dbReference>
<evidence type="ECO:0000313" key="14">
    <source>
        <dbReference type="EMBL" id="KAA2242216.1"/>
    </source>
</evidence>
<organism evidence="14 15">
    <name type="scientific">Salinarimonas soli</name>
    <dbReference type="NCBI Taxonomy" id="1638099"/>
    <lineage>
        <taxon>Bacteria</taxon>
        <taxon>Pseudomonadati</taxon>
        <taxon>Pseudomonadota</taxon>
        <taxon>Alphaproteobacteria</taxon>
        <taxon>Hyphomicrobiales</taxon>
        <taxon>Salinarimonadaceae</taxon>
        <taxon>Salinarimonas</taxon>
    </lineage>
</organism>
<feature type="binding site" evidence="10">
    <location>
        <begin position="18"/>
        <end position="25"/>
    </location>
    <ligand>
        <name>ATP</name>
        <dbReference type="ChEBI" id="CHEBI:30616"/>
    </ligand>
</feature>
<keyword evidence="8 10" id="KW-0460">Magnesium</keyword>
<feature type="binding site" evidence="10">
    <location>
        <begin position="20"/>
        <end position="25"/>
    </location>
    <ligand>
        <name>substrate</name>
    </ligand>
</feature>
<accession>A0A5B2VVI4</accession>
<evidence type="ECO:0000256" key="9">
    <source>
        <dbReference type="ARBA" id="ARBA00049563"/>
    </source>
</evidence>
<dbReference type="GO" id="GO:0006400">
    <property type="term" value="P:tRNA modification"/>
    <property type="evidence" value="ECO:0007669"/>
    <property type="project" value="TreeGrafter"/>
</dbReference>
<gene>
    <name evidence="10 14" type="primary">miaA</name>
    <name evidence="14" type="ORF">F0L46_02695</name>
</gene>
<evidence type="ECO:0000256" key="12">
    <source>
        <dbReference type="RuleBase" id="RU003784"/>
    </source>
</evidence>
<sequence length="308" mass="33315">MGHGTDDQGGGRVVLIAGPTASGKSALALRLARETGALVVNADSMQVYRDLRVLSARPTPEEEAQAPHRLYGHVDGAVNYSVARYMEDAARLIGEAGGLPLVFVGGTGLYFRALLEGLSDIPPVPDEVRERVRGEAEGVETPELHARLMRLDPATGGDLRPSDRLRVLRALEVHAATGGSLVAFQGRRIPGPLAGVPTTRLFLSPDREVLRRRIDARFVAMVGQGALDEVAALGARGLDPMLPVMRAHGVPGLLSHLRGETGLEAAIVRGQGDTRRYAKRQFTWFRHQMPGWRWLSPEEVAGLAWRPC</sequence>
<feature type="region of interest" description="Interaction with substrate tRNA" evidence="10">
    <location>
        <begin position="43"/>
        <end position="46"/>
    </location>
</feature>
<comment type="catalytic activity">
    <reaction evidence="9 10 11">
        <text>adenosine(37) in tRNA + dimethylallyl diphosphate = N(6)-dimethylallyladenosine(37) in tRNA + diphosphate</text>
        <dbReference type="Rhea" id="RHEA:26482"/>
        <dbReference type="Rhea" id="RHEA-COMP:10162"/>
        <dbReference type="Rhea" id="RHEA-COMP:10375"/>
        <dbReference type="ChEBI" id="CHEBI:33019"/>
        <dbReference type="ChEBI" id="CHEBI:57623"/>
        <dbReference type="ChEBI" id="CHEBI:74411"/>
        <dbReference type="ChEBI" id="CHEBI:74415"/>
        <dbReference type="EC" id="2.5.1.75"/>
    </reaction>
</comment>
<comment type="similarity">
    <text evidence="3 10 13">Belongs to the IPP transferase family.</text>
</comment>
<dbReference type="InterPro" id="IPR018022">
    <property type="entry name" value="IPT"/>
</dbReference>
<dbReference type="RefSeq" id="WP_149815487.1">
    <property type="nucleotide sequence ID" value="NZ_VUOA01000006.1"/>
</dbReference>
<dbReference type="InterPro" id="IPR027417">
    <property type="entry name" value="P-loop_NTPase"/>
</dbReference>
<evidence type="ECO:0000256" key="10">
    <source>
        <dbReference type="HAMAP-Rule" id="MF_00185"/>
    </source>
</evidence>
<reference evidence="14 15" key="2">
    <citation type="submission" date="2019-09" db="EMBL/GenBank/DDBJ databases">
        <authorList>
            <person name="Jin C."/>
        </authorList>
    </citation>
    <scope>NUCLEOTIDE SEQUENCE [LARGE SCALE GENOMIC DNA]</scope>
    <source>
        <strain evidence="14 15">BN140002</strain>
    </source>
</reference>
<evidence type="ECO:0000256" key="4">
    <source>
        <dbReference type="ARBA" id="ARBA00022679"/>
    </source>
</evidence>
<comment type="function">
    <text evidence="2 10 12">Catalyzes the transfer of a dimethylallyl group onto the adenine at position 37 in tRNAs that read codons beginning with uridine, leading to the formation of N6-(dimethylallyl)adenosine (i(6)A).</text>
</comment>
<evidence type="ECO:0000256" key="7">
    <source>
        <dbReference type="ARBA" id="ARBA00022840"/>
    </source>
</evidence>
<keyword evidence="7 10" id="KW-0067">ATP-binding</keyword>